<reference evidence="1" key="1">
    <citation type="submission" date="2014-09" db="EMBL/GenBank/DDBJ databases">
        <authorList>
            <person name="Magalhaes I.L.F."/>
            <person name="Oliveira U."/>
            <person name="Santos F.R."/>
            <person name="Vidigal T.H.D.A."/>
            <person name="Brescovit A.D."/>
            <person name="Santos A.J."/>
        </authorList>
    </citation>
    <scope>NUCLEOTIDE SEQUENCE</scope>
    <source>
        <tissue evidence="1">Shoot tissue taken approximately 20 cm above the soil surface</tissue>
    </source>
</reference>
<dbReference type="AlphaFoldDB" id="A0A0A9HD28"/>
<organism evidence="1">
    <name type="scientific">Arundo donax</name>
    <name type="common">Giant reed</name>
    <name type="synonym">Donax arundinaceus</name>
    <dbReference type="NCBI Taxonomy" id="35708"/>
    <lineage>
        <taxon>Eukaryota</taxon>
        <taxon>Viridiplantae</taxon>
        <taxon>Streptophyta</taxon>
        <taxon>Embryophyta</taxon>
        <taxon>Tracheophyta</taxon>
        <taxon>Spermatophyta</taxon>
        <taxon>Magnoliopsida</taxon>
        <taxon>Liliopsida</taxon>
        <taxon>Poales</taxon>
        <taxon>Poaceae</taxon>
        <taxon>PACMAD clade</taxon>
        <taxon>Arundinoideae</taxon>
        <taxon>Arundineae</taxon>
        <taxon>Arundo</taxon>
    </lineage>
</organism>
<evidence type="ECO:0000313" key="1">
    <source>
        <dbReference type="EMBL" id="JAE34622.1"/>
    </source>
</evidence>
<reference evidence="1" key="2">
    <citation type="journal article" date="2015" name="Data Brief">
        <title>Shoot transcriptome of the giant reed, Arundo donax.</title>
        <authorList>
            <person name="Barrero R.A."/>
            <person name="Guerrero F.D."/>
            <person name="Moolhuijzen P."/>
            <person name="Goolsby J.A."/>
            <person name="Tidwell J."/>
            <person name="Bellgard S.E."/>
            <person name="Bellgard M.I."/>
        </authorList>
    </citation>
    <scope>NUCLEOTIDE SEQUENCE</scope>
    <source>
        <tissue evidence="1">Shoot tissue taken approximately 20 cm above the soil surface</tissue>
    </source>
</reference>
<name>A0A0A9HD28_ARUDO</name>
<accession>A0A0A9HD28</accession>
<protein>
    <submittedName>
        <fullName evidence="1">Uncharacterized protein</fullName>
    </submittedName>
</protein>
<proteinExistence type="predicted"/>
<sequence length="36" mass="4300">MCLPVHPGVMRWGPIYYPMSGWLFHRERRENRAQGA</sequence>
<dbReference type="EMBL" id="GBRH01163274">
    <property type="protein sequence ID" value="JAE34622.1"/>
    <property type="molecule type" value="Transcribed_RNA"/>
</dbReference>